<keyword evidence="3" id="KW-1185">Reference proteome</keyword>
<proteinExistence type="predicted"/>
<feature type="domain" description="Outer membrane protein beta-barrel" evidence="1">
    <location>
        <begin position="13"/>
        <end position="175"/>
    </location>
</feature>
<gene>
    <name evidence="2" type="ORF">A33Q_2235</name>
</gene>
<reference evidence="2 3" key="1">
    <citation type="journal article" date="2013" name="Genome Announc.">
        <title>Draft Genome Sequence of Indibacter alkaliphilus Strain LW1T, Isolated from Lonar Lake, a Haloalkaline Lake in the Buldana District of Maharashtra, India.</title>
        <authorList>
            <person name="Singh A."/>
            <person name="Kumar Jangir P."/>
            <person name="Sharma R."/>
            <person name="Singh A."/>
            <person name="Kumar Pinnaka A."/>
            <person name="Shivaji S."/>
        </authorList>
    </citation>
    <scope>NUCLEOTIDE SEQUENCE [LARGE SCALE GENOMIC DNA]</scope>
    <source>
        <strain evidence="3">CCUG 57479 / KCTC 22604 / LW1</strain>
    </source>
</reference>
<dbReference type="eggNOG" id="ENOG5032N2S">
    <property type="taxonomic scope" value="Bacteria"/>
</dbReference>
<protein>
    <recommendedName>
        <fullName evidence="1">Outer membrane protein beta-barrel domain-containing protein</fullName>
    </recommendedName>
</protein>
<name>S2DH62_INDAL</name>
<comment type="caution">
    <text evidence="2">The sequence shown here is derived from an EMBL/GenBank/DDBJ whole genome shotgun (WGS) entry which is preliminary data.</text>
</comment>
<evidence type="ECO:0000259" key="1">
    <source>
        <dbReference type="Pfam" id="PF13568"/>
    </source>
</evidence>
<dbReference type="Pfam" id="PF13568">
    <property type="entry name" value="OMP_b-brl_2"/>
    <property type="match status" value="1"/>
</dbReference>
<evidence type="ECO:0000313" key="3">
    <source>
        <dbReference type="Proteomes" id="UP000006073"/>
    </source>
</evidence>
<accession>S2DH62</accession>
<sequence length="208" mass="23591">MSTFSSISEAQTSFGFRGGASVSSVSYRYQLGRPIQFSDGVTAQTYAFVLEHFGQKNAGLQLEFQYITLGFNQENDQLAVNRTEFDYLKVPLLSNFYFGRSGRFHIKLGPHIGYLLDARDVSREFDVELTELPTYGQPGDDPKRLMYGLSIGAGVSKLFGKSTLALDGRFAYEFGDQESQDRIFDLNITTLEFTLTYLFQIREAKWQK</sequence>
<dbReference type="STRING" id="1189612.A33Q_2235"/>
<dbReference type="InterPro" id="IPR025665">
    <property type="entry name" value="Beta-barrel_OMP_2"/>
</dbReference>
<dbReference type="AlphaFoldDB" id="S2DH62"/>
<dbReference type="EMBL" id="ALWO02000033">
    <property type="protein sequence ID" value="EOZ96465.1"/>
    <property type="molecule type" value="Genomic_DNA"/>
</dbReference>
<organism evidence="2 3">
    <name type="scientific">Indibacter alkaliphilus (strain CCUG 57479 / KCTC 22604 / LW1)</name>
    <dbReference type="NCBI Taxonomy" id="1189612"/>
    <lineage>
        <taxon>Bacteria</taxon>
        <taxon>Pseudomonadati</taxon>
        <taxon>Bacteroidota</taxon>
        <taxon>Cytophagia</taxon>
        <taxon>Cytophagales</taxon>
        <taxon>Cyclobacteriaceae</taxon>
    </lineage>
</organism>
<dbReference type="Proteomes" id="UP000006073">
    <property type="component" value="Unassembled WGS sequence"/>
</dbReference>
<evidence type="ECO:0000313" key="2">
    <source>
        <dbReference type="EMBL" id="EOZ96465.1"/>
    </source>
</evidence>